<evidence type="ECO:0000313" key="2">
    <source>
        <dbReference type="EMBL" id="GJN34860.1"/>
    </source>
</evidence>
<dbReference type="Proteomes" id="UP001054889">
    <property type="component" value="Unassembled WGS sequence"/>
</dbReference>
<feature type="region of interest" description="Disordered" evidence="1">
    <location>
        <begin position="11"/>
        <end position="35"/>
    </location>
</feature>
<reference evidence="2" key="1">
    <citation type="journal article" date="2018" name="DNA Res.">
        <title>Multiple hybrid de novo genome assembly of finger millet, an orphan allotetraploid crop.</title>
        <authorList>
            <person name="Hatakeyama M."/>
            <person name="Aluri S."/>
            <person name="Balachadran M.T."/>
            <person name="Sivarajan S.R."/>
            <person name="Patrignani A."/>
            <person name="Gruter S."/>
            <person name="Poveda L."/>
            <person name="Shimizu-Inatsugi R."/>
            <person name="Baeten J."/>
            <person name="Francoijs K.J."/>
            <person name="Nataraja K.N."/>
            <person name="Reddy Y.A.N."/>
            <person name="Phadnis S."/>
            <person name="Ravikumar R.L."/>
            <person name="Schlapbach R."/>
            <person name="Sreeman S.M."/>
            <person name="Shimizu K.K."/>
        </authorList>
    </citation>
    <scope>NUCLEOTIDE SEQUENCE</scope>
</reference>
<protein>
    <submittedName>
        <fullName evidence="2">Uncharacterized protein</fullName>
    </submittedName>
</protein>
<proteinExistence type="predicted"/>
<accession>A0AAV5FKG2</accession>
<keyword evidence="3" id="KW-1185">Reference proteome</keyword>
<evidence type="ECO:0000256" key="1">
    <source>
        <dbReference type="SAM" id="MobiDB-lite"/>
    </source>
</evidence>
<evidence type="ECO:0000313" key="3">
    <source>
        <dbReference type="Proteomes" id="UP001054889"/>
    </source>
</evidence>
<reference evidence="2" key="2">
    <citation type="submission" date="2021-12" db="EMBL/GenBank/DDBJ databases">
        <title>Resequencing data analysis of finger millet.</title>
        <authorList>
            <person name="Hatakeyama M."/>
            <person name="Aluri S."/>
            <person name="Balachadran M.T."/>
            <person name="Sivarajan S.R."/>
            <person name="Poveda L."/>
            <person name="Shimizu-Inatsugi R."/>
            <person name="Schlapbach R."/>
            <person name="Sreeman S.M."/>
            <person name="Shimizu K.K."/>
        </authorList>
    </citation>
    <scope>NUCLEOTIDE SEQUENCE</scope>
</reference>
<gene>
    <name evidence="2" type="primary">gb23560</name>
    <name evidence="2" type="ORF">PR202_gb23560</name>
</gene>
<comment type="caution">
    <text evidence="2">The sequence shown here is derived from an EMBL/GenBank/DDBJ whole genome shotgun (WGS) entry which is preliminary data.</text>
</comment>
<organism evidence="2 3">
    <name type="scientific">Eleusine coracana subsp. coracana</name>
    <dbReference type="NCBI Taxonomy" id="191504"/>
    <lineage>
        <taxon>Eukaryota</taxon>
        <taxon>Viridiplantae</taxon>
        <taxon>Streptophyta</taxon>
        <taxon>Embryophyta</taxon>
        <taxon>Tracheophyta</taxon>
        <taxon>Spermatophyta</taxon>
        <taxon>Magnoliopsida</taxon>
        <taxon>Liliopsida</taxon>
        <taxon>Poales</taxon>
        <taxon>Poaceae</taxon>
        <taxon>PACMAD clade</taxon>
        <taxon>Chloridoideae</taxon>
        <taxon>Cynodonteae</taxon>
        <taxon>Eleusininae</taxon>
        <taxon>Eleusine</taxon>
    </lineage>
</organism>
<dbReference type="EMBL" id="BQKI01000086">
    <property type="protein sequence ID" value="GJN34860.1"/>
    <property type="molecule type" value="Genomic_DNA"/>
</dbReference>
<name>A0AAV5FKG2_ELECO</name>
<dbReference type="AlphaFoldDB" id="A0AAV5FKG2"/>
<sequence length="131" mass="14083">MTSCPPLLTLPPRLARQAPGHCPPPHTARRHPASPAKRTATACRYGAASLHTALLPSVLCAACRHMAAPGQGTGVSASRAPPVCRPPRSSTVKCWCYLDPDINFCSCLHPDMSNPMGHPTPTRNTWVWAWV</sequence>